<dbReference type="InterPro" id="IPR001878">
    <property type="entry name" value="Znf_CCHC"/>
</dbReference>
<dbReference type="Proteomes" id="UP000323000">
    <property type="component" value="Chromosome 13"/>
</dbReference>
<comment type="caution">
    <text evidence="3">The sequence shown here is derived from an EMBL/GenBank/DDBJ whole genome shotgun (WGS) entry which is preliminary data.</text>
</comment>
<dbReference type="PANTHER" id="PTHR31286:SF167">
    <property type="entry name" value="OS09G0268800 PROTEIN"/>
    <property type="match status" value="1"/>
</dbReference>
<dbReference type="PANTHER" id="PTHR31286">
    <property type="entry name" value="GLYCINE-RICH CELL WALL STRUCTURAL PROTEIN 1.8-LIKE"/>
    <property type="match status" value="1"/>
</dbReference>
<keyword evidence="1" id="KW-0863">Zinc-finger</keyword>
<dbReference type="EMBL" id="VAHF01000013">
    <property type="protein sequence ID" value="TXG48177.1"/>
    <property type="molecule type" value="Genomic_DNA"/>
</dbReference>
<proteinExistence type="predicted"/>
<organism evidence="3 4">
    <name type="scientific">Acer yangbiense</name>
    <dbReference type="NCBI Taxonomy" id="1000413"/>
    <lineage>
        <taxon>Eukaryota</taxon>
        <taxon>Viridiplantae</taxon>
        <taxon>Streptophyta</taxon>
        <taxon>Embryophyta</taxon>
        <taxon>Tracheophyta</taxon>
        <taxon>Spermatophyta</taxon>
        <taxon>Magnoliopsida</taxon>
        <taxon>eudicotyledons</taxon>
        <taxon>Gunneridae</taxon>
        <taxon>Pentapetalae</taxon>
        <taxon>rosids</taxon>
        <taxon>malvids</taxon>
        <taxon>Sapindales</taxon>
        <taxon>Sapindaceae</taxon>
        <taxon>Hippocastanoideae</taxon>
        <taxon>Acereae</taxon>
        <taxon>Acer</taxon>
    </lineage>
</organism>
<sequence length="188" mass="21525">MNADELALLYSALSVKEMERPIRTLDTNLINNGARRLSICLVEKILTTRQVNRSAFIDVITSVWPISEGMMIGEVRDIDLEATREGNGHYIWVRVAFAANEPFMRCLRVDLLGTGKVTTMLLRYERLLDFCFKCSRLGHSMRECIEVRDVKEVTSEANVRLNIWLRAVSPSKRFPGRNKGFDQGSWGR</sequence>
<keyword evidence="1" id="KW-0862">Zinc</keyword>
<evidence type="ECO:0000313" key="3">
    <source>
        <dbReference type="EMBL" id="TXG48177.1"/>
    </source>
</evidence>
<dbReference type="InterPro" id="IPR040256">
    <property type="entry name" value="At4g02000-like"/>
</dbReference>
<evidence type="ECO:0000256" key="1">
    <source>
        <dbReference type="PROSITE-ProRule" id="PRU00047"/>
    </source>
</evidence>
<dbReference type="OrthoDB" id="1750606at2759"/>
<keyword evidence="4" id="KW-1185">Reference proteome</keyword>
<dbReference type="GO" id="GO:0008270">
    <property type="term" value="F:zinc ion binding"/>
    <property type="evidence" value="ECO:0007669"/>
    <property type="project" value="UniProtKB-KW"/>
</dbReference>
<name>A0A5C7GUP8_9ROSI</name>
<dbReference type="PROSITE" id="PS50158">
    <property type="entry name" value="ZF_CCHC"/>
    <property type="match status" value="1"/>
</dbReference>
<evidence type="ECO:0000259" key="2">
    <source>
        <dbReference type="PROSITE" id="PS50158"/>
    </source>
</evidence>
<gene>
    <name evidence="3" type="ORF">EZV62_027471</name>
</gene>
<feature type="domain" description="CCHC-type" evidence="2">
    <location>
        <begin position="131"/>
        <end position="144"/>
    </location>
</feature>
<keyword evidence="1" id="KW-0479">Metal-binding</keyword>
<reference evidence="4" key="1">
    <citation type="journal article" date="2019" name="Gigascience">
        <title>De novo genome assembly of the endangered Acer yangbiense, a plant species with extremely small populations endemic to Yunnan Province, China.</title>
        <authorList>
            <person name="Yang J."/>
            <person name="Wariss H.M."/>
            <person name="Tao L."/>
            <person name="Zhang R."/>
            <person name="Yun Q."/>
            <person name="Hollingsworth P."/>
            <person name="Dao Z."/>
            <person name="Luo G."/>
            <person name="Guo H."/>
            <person name="Ma Y."/>
            <person name="Sun W."/>
        </authorList>
    </citation>
    <scope>NUCLEOTIDE SEQUENCE [LARGE SCALE GENOMIC DNA]</scope>
    <source>
        <strain evidence="4">cv. Malutang</strain>
    </source>
</reference>
<protein>
    <recommendedName>
        <fullName evidence="2">CCHC-type domain-containing protein</fullName>
    </recommendedName>
</protein>
<accession>A0A5C7GUP8</accession>
<dbReference type="Pfam" id="PF14392">
    <property type="entry name" value="zf-CCHC_4"/>
    <property type="match status" value="1"/>
</dbReference>
<dbReference type="InterPro" id="IPR025836">
    <property type="entry name" value="Zn_knuckle_CX2CX4HX4C"/>
</dbReference>
<dbReference type="AlphaFoldDB" id="A0A5C7GUP8"/>
<evidence type="ECO:0000313" key="4">
    <source>
        <dbReference type="Proteomes" id="UP000323000"/>
    </source>
</evidence>
<dbReference type="GO" id="GO:0003676">
    <property type="term" value="F:nucleic acid binding"/>
    <property type="evidence" value="ECO:0007669"/>
    <property type="project" value="InterPro"/>
</dbReference>